<dbReference type="Proteomes" id="UP000789366">
    <property type="component" value="Unassembled WGS sequence"/>
</dbReference>
<reference evidence="1" key="1">
    <citation type="submission" date="2021-06" db="EMBL/GenBank/DDBJ databases">
        <authorList>
            <person name="Kallberg Y."/>
            <person name="Tangrot J."/>
            <person name="Rosling A."/>
        </authorList>
    </citation>
    <scope>NUCLEOTIDE SEQUENCE</scope>
    <source>
        <strain evidence="1">28 12/20/2015</strain>
    </source>
</reference>
<gene>
    <name evidence="1" type="ORF">SPELUC_LOCUS12075</name>
</gene>
<keyword evidence="2" id="KW-1185">Reference proteome</keyword>
<evidence type="ECO:0000313" key="2">
    <source>
        <dbReference type="Proteomes" id="UP000789366"/>
    </source>
</evidence>
<dbReference type="EMBL" id="CAJVPW010027356">
    <property type="protein sequence ID" value="CAG8715289.1"/>
    <property type="molecule type" value="Genomic_DNA"/>
</dbReference>
<accession>A0ACA9PM15</accession>
<protein>
    <submittedName>
        <fullName evidence="1">14022_t:CDS:1</fullName>
    </submittedName>
</protein>
<name>A0ACA9PM15_9GLOM</name>
<organism evidence="1 2">
    <name type="scientific">Cetraspora pellucida</name>
    <dbReference type="NCBI Taxonomy" id="1433469"/>
    <lineage>
        <taxon>Eukaryota</taxon>
        <taxon>Fungi</taxon>
        <taxon>Fungi incertae sedis</taxon>
        <taxon>Mucoromycota</taxon>
        <taxon>Glomeromycotina</taxon>
        <taxon>Glomeromycetes</taxon>
        <taxon>Diversisporales</taxon>
        <taxon>Gigasporaceae</taxon>
        <taxon>Cetraspora</taxon>
    </lineage>
</organism>
<evidence type="ECO:0000313" key="1">
    <source>
        <dbReference type="EMBL" id="CAG8715289.1"/>
    </source>
</evidence>
<proteinExistence type="predicted"/>
<comment type="caution">
    <text evidence="1">The sequence shown here is derived from an EMBL/GenBank/DDBJ whole genome shotgun (WGS) entry which is preliminary data.</text>
</comment>
<sequence length="366" mass="41239">MTAAALERKEREQEKEIDVSELILKCDAQEKELEALEAENKRLKEGSISGRSSARPSLSQIQPTRQNSTASRPISRATSYIEGLDIDIDKDSPYYCKHCEQLKNNLGSILNDPRNYGLPTTSDDSYSEKEGKPHHNSAPGGRGRGRGYSKRPSVSDFEHSQSDSSHPKRSESDGSNFFNSPTNSFYGEVISPYDYNLLKGEIAEKVIENKKLQARVAELENKAKDDKEQIAELNRIVRENDKRIDELNQKIEDDSRDLKLAEQREIIIQATDPVNKINSISKNLKRISQELENLNVVEDNFSLNEGEKNDEVNPSETTPIIIVSDETTQATQENVPLIPRERDLSKEKKEEIKAQAAQLTDPAKAD</sequence>